<dbReference type="GO" id="GO:0005737">
    <property type="term" value="C:cytoplasm"/>
    <property type="evidence" value="ECO:0007669"/>
    <property type="project" value="TreeGrafter"/>
</dbReference>
<organism evidence="5 6">
    <name type="scientific">Colletotrichum gloeosporioides</name>
    <name type="common">Anthracnose fungus</name>
    <name type="synonym">Glomerella cingulata</name>
    <dbReference type="NCBI Taxonomy" id="474922"/>
    <lineage>
        <taxon>Eukaryota</taxon>
        <taxon>Fungi</taxon>
        <taxon>Dikarya</taxon>
        <taxon>Ascomycota</taxon>
        <taxon>Pezizomycotina</taxon>
        <taxon>Sordariomycetes</taxon>
        <taxon>Hypocreomycetidae</taxon>
        <taxon>Glomerellales</taxon>
        <taxon>Glomerellaceae</taxon>
        <taxon>Colletotrichum</taxon>
        <taxon>Colletotrichum gloeosporioides species complex</taxon>
    </lineage>
</organism>
<dbReference type="Pfam" id="PF01053">
    <property type="entry name" value="Cys_Met_Meta_PP"/>
    <property type="match status" value="1"/>
</dbReference>
<evidence type="ECO:0000256" key="1">
    <source>
        <dbReference type="ARBA" id="ARBA00001933"/>
    </source>
</evidence>
<gene>
    <name evidence="5" type="ORF">GCG54_00009761</name>
</gene>
<evidence type="ECO:0000256" key="2">
    <source>
        <dbReference type="ARBA" id="ARBA00022898"/>
    </source>
</evidence>
<proteinExistence type="inferred from homology"/>
<dbReference type="RefSeq" id="XP_045262224.1">
    <property type="nucleotide sequence ID" value="XM_045409700.1"/>
</dbReference>
<comment type="caution">
    <text evidence="5">The sequence shown here is derived from an EMBL/GenBank/DDBJ whole genome shotgun (WGS) entry which is preliminary data.</text>
</comment>
<dbReference type="InterPro" id="IPR000277">
    <property type="entry name" value="Cys/Met-Metab_PyrdxlP-dep_enz"/>
</dbReference>
<dbReference type="InterPro" id="IPR054542">
    <property type="entry name" value="Cys_met_metab_PP"/>
</dbReference>
<comment type="cofactor">
    <cofactor evidence="1 4">
        <name>pyridoxal 5'-phosphate</name>
        <dbReference type="ChEBI" id="CHEBI:597326"/>
    </cofactor>
</comment>
<dbReference type="PIRSF" id="PIRSF001434">
    <property type="entry name" value="CGS"/>
    <property type="match status" value="1"/>
</dbReference>
<evidence type="ECO:0000256" key="3">
    <source>
        <dbReference type="PIRSR" id="PIRSR001434-2"/>
    </source>
</evidence>
<dbReference type="GO" id="GO:0016846">
    <property type="term" value="F:carbon-sulfur lyase activity"/>
    <property type="evidence" value="ECO:0007669"/>
    <property type="project" value="TreeGrafter"/>
</dbReference>
<feature type="modified residue" description="N6-(pyridoxal phosphate)lysine" evidence="3">
    <location>
        <position position="240"/>
    </location>
</feature>
<dbReference type="Gene3D" id="3.90.1150.10">
    <property type="entry name" value="Aspartate Aminotransferase, domain 1"/>
    <property type="match status" value="1"/>
</dbReference>
<evidence type="ECO:0000256" key="4">
    <source>
        <dbReference type="RuleBase" id="RU362118"/>
    </source>
</evidence>
<dbReference type="InterPro" id="IPR015422">
    <property type="entry name" value="PyrdxlP-dep_Trfase_small"/>
</dbReference>
<dbReference type="InterPro" id="IPR015424">
    <property type="entry name" value="PyrdxlP-dep_Trfase"/>
</dbReference>
<evidence type="ECO:0000313" key="5">
    <source>
        <dbReference type="EMBL" id="KAF3803065.1"/>
    </source>
</evidence>
<dbReference type="Gene3D" id="3.40.640.10">
    <property type="entry name" value="Type I PLP-dependent aspartate aminotransferase-like (Major domain)"/>
    <property type="match status" value="1"/>
</dbReference>
<dbReference type="Proteomes" id="UP000613401">
    <property type="component" value="Unassembled WGS sequence"/>
</dbReference>
<dbReference type="EMBL" id="WVTB01000057">
    <property type="protein sequence ID" value="KAF3803065.1"/>
    <property type="molecule type" value="Genomic_DNA"/>
</dbReference>
<evidence type="ECO:0000313" key="6">
    <source>
        <dbReference type="Proteomes" id="UP000613401"/>
    </source>
</evidence>
<sequence>MAGDIPTNGTDSGPEDGIRNLSLATRTVHADDGISSHRAVAPAIHVSTTFRYSANPDDLRPGDNTDVRALLHFVPSHLSLSQLTSSQPNAPADSHVYSRYSTPNTTRFEAVLSSVLGGPSLTYSSGLSAFHAMLVYLNPKRVAIGGGYHGCHGVIRILTKLNGLKQLELDEASLDQLEAGDVLHVETPLNPTGEARNLAYYAERAHKVGAYLTVDATFAPPPLQNPLDFGADIVMHSGTKYFGGHSDMLCGVLAVNPSRADKWLRGMIEERCYIGSVMGGLEGWLGVRSIRTLELRVERQSKSATSLVRWIDDEIRNNPTGVVGSVVDKVVHASLQKDEWLKKQMPGGFGPVFAIWLKDAEDAKRLPSKMELFHHATSLGGVESLIEWRAMSDPGCDKQLLRVSIGVEAWEDLRDDLVQGFQKLAEGKKF</sequence>
<dbReference type="GeneID" id="69016894"/>
<dbReference type="InterPro" id="IPR015421">
    <property type="entry name" value="PyrdxlP-dep_Trfase_major"/>
</dbReference>
<reference evidence="5" key="2">
    <citation type="submission" date="2020-03" db="EMBL/GenBank/DDBJ databases">
        <authorList>
            <person name="Fu F.-F."/>
            <person name="Chen J."/>
        </authorList>
    </citation>
    <scope>NUCLEOTIDE SEQUENCE</scope>
    <source>
        <strain evidence="5">Lc1</strain>
    </source>
</reference>
<dbReference type="FunFam" id="3.40.640.10:FF:000072">
    <property type="entry name" value="Putative cystathionine beta-lyase"/>
    <property type="match status" value="1"/>
</dbReference>
<name>A0A8H4CFM3_COLGL</name>
<dbReference type="GO" id="GO:0019346">
    <property type="term" value="P:transsulfuration"/>
    <property type="evidence" value="ECO:0007669"/>
    <property type="project" value="InterPro"/>
</dbReference>
<keyword evidence="6" id="KW-1185">Reference proteome</keyword>
<reference evidence="5" key="1">
    <citation type="journal article" date="2020" name="Phytopathology">
        <title>Genome sequence and comparative analysis of Colletotrichum gloeosporioides isolated from Liriodendron leaves.</title>
        <authorList>
            <person name="Fu F.F."/>
            <person name="Hao Z."/>
            <person name="Wang P."/>
            <person name="Lu Y."/>
            <person name="Xue L.J."/>
            <person name="Wei G."/>
            <person name="Tian Y."/>
            <person name="Baishi H."/>
            <person name="Xu H."/>
            <person name="Shi J."/>
            <person name="Cheng T."/>
            <person name="Wang G."/>
            <person name="Yi Y."/>
            <person name="Chen J."/>
        </authorList>
    </citation>
    <scope>NUCLEOTIDE SEQUENCE</scope>
    <source>
        <strain evidence="5">Lc1</strain>
    </source>
</reference>
<dbReference type="SUPFAM" id="SSF53383">
    <property type="entry name" value="PLP-dependent transferases"/>
    <property type="match status" value="1"/>
</dbReference>
<dbReference type="PROSITE" id="PS00868">
    <property type="entry name" value="CYS_MET_METAB_PP"/>
    <property type="match status" value="1"/>
</dbReference>
<accession>A0A8H4CFM3</accession>
<dbReference type="FunFam" id="3.90.1150.10:FF:000066">
    <property type="entry name" value="Putative cystathionine beta-lyase"/>
    <property type="match status" value="1"/>
</dbReference>
<dbReference type="GO" id="GO:0030170">
    <property type="term" value="F:pyridoxal phosphate binding"/>
    <property type="evidence" value="ECO:0007669"/>
    <property type="project" value="InterPro"/>
</dbReference>
<protein>
    <submittedName>
        <fullName evidence="5">Putative trans-sulfuration enzyme</fullName>
    </submittedName>
</protein>
<keyword evidence="2 3" id="KW-0663">Pyridoxal phosphate</keyword>
<dbReference type="PANTHER" id="PTHR11808:SF35">
    <property type="entry name" value="CYSTATHIONINE GAMMA-SYNTHASE (AFU_ORTHOLOGUE AFUA_7G01590)"/>
    <property type="match status" value="1"/>
</dbReference>
<dbReference type="AlphaFoldDB" id="A0A8H4CFM3"/>
<dbReference type="PANTHER" id="PTHR11808">
    <property type="entry name" value="TRANS-SULFURATION ENZYME FAMILY MEMBER"/>
    <property type="match status" value="1"/>
</dbReference>
<comment type="similarity">
    <text evidence="4">Belongs to the trans-sulfuration enzymes family.</text>
</comment>